<accession>A0A059ZQK4</accession>
<dbReference type="EMBL" id="CP005986">
    <property type="protein sequence ID" value="AIA53985.1"/>
    <property type="molecule type" value="Genomic_DNA"/>
</dbReference>
<sequence>MQKHPASVRSTRNFYPAPPEGTTPVALNEFELAARWRLSVHTLRRWRQEQLGPVFCKLGARVTYLISDVEAFERRVSRYSTFARAYQ</sequence>
<evidence type="ECO:0008006" key="4">
    <source>
        <dbReference type="Google" id="ProtNLM"/>
    </source>
</evidence>
<name>A0A059ZQK4_ACICK</name>
<evidence type="ECO:0000256" key="1">
    <source>
        <dbReference type="SAM" id="MobiDB-lite"/>
    </source>
</evidence>
<gene>
    <name evidence="2" type="ORF">Acaty_c0093</name>
</gene>
<evidence type="ECO:0000313" key="2">
    <source>
        <dbReference type="EMBL" id="AIA53985.1"/>
    </source>
</evidence>
<dbReference type="eggNOG" id="ENOG5032T6F">
    <property type="taxonomic scope" value="Bacteria"/>
</dbReference>
<reference evidence="2 3" key="1">
    <citation type="journal article" date="2009" name="J. Bacteriol.">
        <title>Draft genome sequence of the extremely acidophilic bacterium Acidithiobacillus caldus ATCC 51756 reveals metabolic versatility in the genus Acidithiobacillus.</title>
        <authorList>
            <person name="Valdes J."/>
            <person name="Quatrini R."/>
            <person name="Hallberg K."/>
            <person name="Dopson M."/>
            <person name="Valenzuela P.D."/>
            <person name="Holmes D.S."/>
        </authorList>
    </citation>
    <scope>NUCLEOTIDE SEQUENCE [LARGE SCALE GENOMIC DNA]</scope>
    <source>
        <strain evidence="3">ATCC 51756 / DSM 8584 / KU</strain>
    </source>
</reference>
<proteinExistence type="predicted"/>
<dbReference type="KEGG" id="acz:Acaty_c0093"/>
<dbReference type="SUPFAM" id="SSF46955">
    <property type="entry name" value="Putative DNA-binding domain"/>
    <property type="match status" value="1"/>
</dbReference>
<protein>
    <recommendedName>
        <fullName evidence="4">Helix-turn-helix domain-containing protein</fullName>
    </recommendedName>
</protein>
<dbReference type="InterPro" id="IPR009061">
    <property type="entry name" value="DNA-bd_dom_put_sf"/>
</dbReference>
<dbReference type="AlphaFoldDB" id="A0A059ZQK4"/>
<organism evidence="2 3">
    <name type="scientific">Acidithiobacillus caldus (strain ATCC 51756 / DSM 8584 / KU)</name>
    <dbReference type="NCBI Taxonomy" id="637389"/>
    <lineage>
        <taxon>Bacteria</taxon>
        <taxon>Pseudomonadati</taxon>
        <taxon>Pseudomonadota</taxon>
        <taxon>Acidithiobacillia</taxon>
        <taxon>Acidithiobacillales</taxon>
        <taxon>Acidithiobacillaceae</taxon>
        <taxon>Acidithiobacillus</taxon>
    </lineage>
</organism>
<evidence type="ECO:0000313" key="3">
    <source>
        <dbReference type="Proteomes" id="UP000005522"/>
    </source>
</evidence>
<dbReference type="HOGENOM" id="CLU_178453_0_0_6"/>
<dbReference type="Proteomes" id="UP000005522">
    <property type="component" value="Chromosome"/>
</dbReference>
<feature type="region of interest" description="Disordered" evidence="1">
    <location>
        <begin position="1"/>
        <end position="20"/>
    </location>
</feature>
<dbReference type="RefSeq" id="WP_004869858.1">
    <property type="nucleotide sequence ID" value="NZ_CP005986.1"/>
</dbReference>